<reference evidence="1 2" key="1">
    <citation type="submission" date="2019-02" db="EMBL/GenBank/DDBJ databases">
        <title>Deep-cultivation of Planctomycetes and their phenomic and genomic characterization uncovers novel biology.</title>
        <authorList>
            <person name="Wiegand S."/>
            <person name="Jogler M."/>
            <person name="Boedeker C."/>
            <person name="Pinto D."/>
            <person name="Vollmers J."/>
            <person name="Rivas-Marin E."/>
            <person name="Kohn T."/>
            <person name="Peeters S.H."/>
            <person name="Heuer A."/>
            <person name="Rast P."/>
            <person name="Oberbeckmann S."/>
            <person name="Bunk B."/>
            <person name="Jeske O."/>
            <person name="Meyerdierks A."/>
            <person name="Storesund J.E."/>
            <person name="Kallscheuer N."/>
            <person name="Luecker S."/>
            <person name="Lage O.M."/>
            <person name="Pohl T."/>
            <person name="Merkel B.J."/>
            <person name="Hornburger P."/>
            <person name="Mueller R.-W."/>
            <person name="Bruemmer F."/>
            <person name="Labrenz M."/>
            <person name="Spormann A.M."/>
            <person name="Op den Camp H."/>
            <person name="Overmann J."/>
            <person name="Amann R."/>
            <person name="Jetten M.S.M."/>
            <person name="Mascher T."/>
            <person name="Medema M.H."/>
            <person name="Devos D.P."/>
            <person name="Kaster A.-K."/>
            <person name="Ovreas L."/>
            <person name="Rohde M."/>
            <person name="Galperin M.Y."/>
            <person name="Jogler C."/>
        </authorList>
    </citation>
    <scope>NUCLEOTIDE SEQUENCE [LARGE SCALE GENOMIC DNA]</scope>
    <source>
        <strain evidence="1 2">ETA_A1</strain>
    </source>
</reference>
<evidence type="ECO:0000313" key="1">
    <source>
        <dbReference type="EMBL" id="QDU23912.1"/>
    </source>
</evidence>
<evidence type="ECO:0000313" key="2">
    <source>
        <dbReference type="Proteomes" id="UP000319576"/>
    </source>
</evidence>
<gene>
    <name evidence="1" type="ORF">ETAA1_59220</name>
</gene>
<name>A0A517Y2F0_9BACT</name>
<proteinExistence type="predicted"/>
<dbReference type="AlphaFoldDB" id="A0A517Y2F0"/>
<sequence length="193" mass="21517">MGGLGSGERWRKKRTADSCMWLDTRAFRQWGWLAAPGSRSGSLGWGAVRAGRHEAEIQYDLTVGESAGSVGLRYALAGDPKAVIDYRVSLVTTACHLGGRRWWFQCPLVRGGTPCRRRVRKLFLVGRYFGCRGCHDLTYRSRQQSDSRVYAAVRTGVGLGHASLLDRLSVEQLGFMLKVATLREKQRGRSTHS</sequence>
<protein>
    <submittedName>
        <fullName evidence="1">Uncharacterized protein</fullName>
    </submittedName>
</protein>
<keyword evidence="2" id="KW-1185">Reference proteome</keyword>
<organism evidence="1 2">
    <name type="scientific">Urbifossiella limnaea</name>
    <dbReference type="NCBI Taxonomy" id="2528023"/>
    <lineage>
        <taxon>Bacteria</taxon>
        <taxon>Pseudomonadati</taxon>
        <taxon>Planctomycetota</taxon>
        <taxon>Planctomycetia</taxon>
        <taxon>Gemmatales</taxon>
        <taxon>Gemmataceae</taxon>
        <taxon>Urbifossiella</taxon>
    </lineage>
</organism>
<dbReference type="Proteomes" id="UP000319576">
    <property type="component" value="Chromosome"/>
</dbReference>
<dbReference type="EMBL" id="CP036273">
    <property type="protein sequence ID" value="QDU23912.1"/>
    <property type="molecule type" value="Genomic_DNA"/>
</dbReference>
<dbReference type="KEGG" id="uli:ETAA1_59220"/>
<accession>A0A517Y2F0</accession>